<name>A0A517RFB0_9PLAN</name>
<dbReference type="Proteomes" id="UP000317171">
    <property type="component" value="Chromosome"/>
</dbReference>
<evidence type="ECO:0000313" key="3">
    <source>
        <dbReference type="Proteomes" id="UP000317171"/>
    </source>
</evidence>
<keyword evidence="3" id="KW-1185">Reference proteome</keyword>
<dbReference type="EMBL" id="CP036269">
    <property type="protein sequence ID" value="QDT42566.1"/>
    <property type="molecule type" value="Genomic_DNA"/>
</dbReference>
<gene>
    <name evidence="2" type="ORF">Pan241w_26510</name>
</gene>
<sequence length="77" mass="8802">MKFFVVSEVAEMLRISESLVYSLIESGKLRCHRFGNGRGKITISLDDLELYLSSCRSCEKKKRESPAPVRLKHLDLS</sequence>
<dbReference type="OrthoDB" id="291037at2"/>
<dbReference type="InterPro" id="IPR010093">
    <property type="entry name" value="SinI_DNA-bd"/>
</dbReference>
<dbReference type="AlphaFoldDB" id="A0A517RFB0"/>
<dbReference type="Pfam" id="PF12728">
    <property type="entry name" value="HTH_17"/>
    <property type="match status" value="1"/>
</dbReference>
<evidence type="ECO:0000313" key="2">
    <source>
        <dbReference type="EMBL" id="QDT42566.1"/>
    </source>
</evidence>
<protein>
    <submittedName>
        <fullName evidence="2">Helix-turn-helix domain protein</fullName>
    </submittedName>
</protein>
<dbReference type="GO" id="GO:0003677">
    <property type="term" value="F:DNA binding"/>
    <property type="evidence" value="ECO:0007669"/>
    <property type="project" value="InterPro"/>
</dbReference>
<accession>A0A517RFB0</accession>
<organism evidence="2 3">
    <name type="scientific">Gimesia alba</name>
    <dbReference type="NCBI Taxonomy" id="2527973"/>
    <lineage>
        <taxon>Bacteria</taxon>
        <taxon>Pseudomonadati</taxon>
        <taxon>Planctomycetota</taxon>
        <taxon>Planctomycetia</taxon>
        <taxon>Planctomycetales</taxon>
        <taxon>Planctomycetaceae</taxon>
        <taxon>Gimesia</taxon>
    </lineage>
</organism>
<reference evidence="2 3" key="1">
    <citation type="submission" date="2019-02" db="EMBL/GenBank/DDBJ databases">
        <title>Deep-cultivation of Planctomycetes and their phenomic and genomic characterization uncovers novel biology.</title>
        <authorList>
            <person name="Wiegand S."/>
            <person name="Jogler M."/>
            <person name="Boedeker C."/>
            <person name="Pinto D."/>
            <person name="Vollmers J."/>
            <person name="Rivas-Marin E."/>
            <person name="Kohn T."/>
            <person name="Peeters S.H."/>
            <person name="Heuer A."/>
            <person name="Rast P."/>
            <person name="Oberbeckmann S."/>
            <person name="Bunk B."/>
            <person name="Jeske O."/>
            <person name="Meyerdierks A."/>
            <person name="Storesund J.E."/>
            <person name="Kallscheuer N."/>
            <person name="Luecker S."/>
            <person name="Lage O.M."/>
            <person name="Pohl T."/>
            <person name="Merkel B.J."/>
            <person name="Hornburger P."/>
            <person name="Mueller R.-W."/>
            <person name="Bruemmer F."/>
            <person name="Labrenz M."/>
            <person name="Spormann A.M."/>
            <person name="Op den Camp H."/>
            <person name="Overmann J."/>
            <person name="Amann R."/>
            <person name="Jetten M.S.M."/>
            <person name="Mascher T."/>
            <person name="Medema M.H."/>
            <person name="Devos D.P."/>
            <person name="Kaster A.-K."/>
            <person name="Ovreas L."/>
            <person name="Rohde M."/>
            <person name="Galperin M.Y."/>
            <person name="Jogler C."/>
        </authorList>
    </citation>
    <scope>NUCLEOTIDE SEQUENCE [LARGE SCALE GENOMIC DNA]</scope>
    <source>
        <strain evidence="2 3">Pan241w</strain>
    </source>
</reference>
<feature type="domain" description="Helix-turn-helix" evidence="1">
    <location>
        <begin position="6"/>
        <end position="55"/>
    </location>
</feature>
<dbReference type="RefSeq" id="WP_145216020.1">
    <property type="nucleotide sequence ID" value="NZ_CP036269.1"/>
</dbReference>
<evidence type="ECO:0000259" key="1">
    <source>
        <dbReference type="Pfam" id="PF12728"/>
    </source>
</evidence>
<dbReference type="InterPro" id="IPR041657">
    <property type="entry name" value="HTH_17"/>
</dbReference>
<dbReference type="NCBIfam" id="TIGR01764">
    <property type="entry name" value="excise"/>
    <property type="match status" value="1"/>
</dbReference>
<proteinExistence type="predicted"/>
<dbReference type="KEGG" id="gaz:Pan241w_26510"/>